<keyword evidence="1" id="KW-1133">Transmembrane helix</keyword>
<proteinExistence type="predicted"/>
<organism evidence="2 3">
    <name type="scientific">Vibrio tapetis subsp. tapetis</name>
    <dbReference type="NCBI Taxonomy" id="1671868"/>
    <lineage>
        <taxon>Bacteria</taxon>
        <taxon>Pseudomonadati</taxon>
        <taxon>Pseudomonadota</taxon>
        <taxon>Gammaproteobacteria</taxon>
        <taxon>Vibrionales</taxon>
        <taxon>Vibrionaceae</taxon>
        <taxon>Vibrio</taxon>
    </lineage>
</organism>
<evidence type="ECO:0000313" key="2">
    <source>
        <dbReference type="EMBL" id="SON52077.1"/>
    </source>
</evidence>
<name>A0A2N8ZJL0_9VIBR</name>
<dbReference type="Proteomes" id="UP000235828">
    <property type="component" value="Chromosome B"/>
</dbReference>
<feature type="transmembrane region" description="Helical" evidence="1">
    <location>
        <begin position="66"/>
        <end position="86"/>
    </location>
</feature>
<dbReference type="EMBL" id="LT960612">
    <property type="protein sequence ID" value="SON52077.1"/>
    <property type="molecule type" value="Genomic_DNA"/>
</dbReference>
<dbReference type="AlphaFoldDB" id="A0A2N8ZJL0"/>
<keyword evidence="1" id="KW-0472">Membrane</keyword>
<reference evidence="2 3" key="1">
    <citation type="submission" date="2017-10" db="EMBL/GenBank/DDBJ databases">
        <authorList>
            <person name="Banno H."/>
            <person name="Chua N.-H."/>
        </authorList>
    </citation>
    <scope>NUCLEOTIDE SEQUENCE [LARGE SCALE GENOMIC DNA]</scope>
    <source>
        <strain evidence="2">Vibrio tapetis CECT4600</strain>
    </source>
</reference>
<accession>A0A2N8ZJL0</accession>
<evidence type="ECO:0000256" key="1">
    <source>
        <dbReference type="SAM" id="Phobius"/>
    </source>
</evidence>
<protein>
    <submittedName>
        <fullName evidence="2">Uncharacterized protein</fullName>
    </submittedName>
</protein>
<keyword evidence="1" id="KW-0812">Transmembrane</keyword>
<sequence length="112" mass="11812">MDATLLLGLVLAALAGIGSALISLKSNAKFMGDLSIDEILAFRFLLSGVVATEVAFSTGASIGGEVGVIEVFVLSVFGFVLPFFLLQKGMEVTKPVLTVCMTVSHPRYFLLV</sequence>
<evidence type="ECO:0000313" key="3">
    <source>
        <dbReference type="Proteomes" id="UP000235828"/>
    </source>
</evidence>
<keyword evidence="3" id="KW-1185">Reference proteome</keyword>
<dbReference type="OrthoDB" id="5879386at2"/>
<gene>
    <name evidence="2" type="ORF">VTAP4600_B0466</name>
</gene>
<dbReference type="KEGG" id="vta:B0466"/>
<dbReference type="RefSeq" id="WP_102524413.1">
    <property type="nucleotide sequence ID" value="NZ_LT960612.1"/>
</dbReference>